<keyword evidence="6 9" id="KW-1133">Transmembrane helix</keyword>
<keyword evidence="5 9" id="KW-0812">Transmembrane</keyword>
<keyword evidence="4" id="KW-1003">Cell membrane</keyword>
<dbReference type="Pfam" id="PF01032">
    <property type="entry name" value="FecCD"/>
    <property type="match status" value="1"/>
</dbReference>
<dbReference type="PANTHER" id="PTHR30472:SF25">
    <property type="entry name" value="ABC TRANSPORTER PERMEASE PROTEIN MJ0876-RELATED"/>
    <property type="match status" value="1"/>
</dbReference>
<comment type="similarity">
    <text evidence="2">Belongs to the binding-protein-dependent transport system permease family. FecCD subfamily.</text>
</comment>
<feature type="transmembrane region" description="Helical" evidence="9">
    <location>
        <begin position="127"/>
        <end position="147"/>
    </location>
</feature>
<feature type="transmembrane region" description="Helical" evidence="9">
    <location>
        <begin position="73"/>
        <end position="94"/>
    </location>
</feature>
<comment type="subcellular location">
    <subcellularLocation>
        <location evidence="1">Cell membrane</location>
        <topology evidence="1">Multi-pass membrane protein</topology>
    </subcellularLocation>
</comment>
<dbReference type="InterPro" id="IPR037294">
    <property type="entry name" value="ABC_BtuC-like"/>
</dbReference>
<dbReference type="EMBL" id="QJTF01000018">
    <property type="protein sequence ID" value="PYE86926.1"/>
    <property type="molecule type" value="Genomic_DNA"/>
</dbReference>
<dbReference type="GO" id="GO:0033214">
    <property type="term" value="P:siderophore-iron import into cell"/>
    <property type="evidence" value="ECO:0007669"/>
    <property type="project" value="TreeGrafter"/>
</dbReference>
<keyword evidence="7 9" id="KW-0472">Membrane</keyword>
<dbReference type="InterPro" id="IPR000522">
    <property type="entry name" value="ABC_transptr_permease_BtuC"/>
</dbReference>
<dbReference type="AlphaFoldDB" id="A0A318SZS5"/>
<comment type="caution">
    <text evidence="10">The sequence shown here is derived from an EMBL/GenBank/DDBJ whole genome shotgun (WGS) entry which is preliminary data.</text>
</comment>
<gene>
    <name evidence="10" type="ORF">C7477_11864</name>
</gene>
<dbReference type="SUPFAM" id="SSF81345">
    <property type="entry name" value="ABC transporter involved in vitamin B12 uptake, BtuC"/>
    <property type="match status" value="1"/>
</dbReference>
<evidence type="ECO:0000256" key="9">
    <source>
        <dbReference type="SAM" id="Phobius"/>
    </source>
</evidence>
<keyword evidence="3" id="KW-0813">Transport</keyword>
<evidence type="ECO:0000313" key="10">
    <source>
        <dbReference type="EMBL" id="PYE86926.1"/>
    </source>
</evidence>
<organism evidence="10 11">
    <name type="scientific">Phyllobacterium leguminum</name>
    <dbReference type="NCBI Taxonomy" id="314237"/>
    <lineage>
        <taxon>Bacteria</taxon>
        <taxon>Pseudomonadati</taxon>
        <taxon>Pseudomonadota</taxon>
        <taxon>Alphaproteobacteria</taxon>
        <taxon>Hyphomicrobiales</taxon>
        <taxon>Phyllobacteriaceae</taxon>
        <taxon>Phyllobacterium</taxon>
    </lineage>
</organism>
<dbReference type="FunFam" id="1.10.3470.10:FF:000001">
    <property type="entry name" value="Vitamin B12 ABC transporter permease BtuC"/>
    <property type="match status" value="1"/>
</dbReference>
<evidence type="ECO:0000256" key="6">
    <source>
        <dbReference type="ARBA" id="ARBA00022989"/>
    </source>
</evidence>
<dbReference type="PANTHER" id="PTHR30472">
    <property type="entry name" value="FERRIC ENTEROBACTIN TRANSPORT SYSTEM PERMEASE PROTEIN"/>
    <property type="match status" value="1"/>
</dbReference>
<accession>A0A318SZS5</accession>
<name>A0A318SZS5_9HYPH</name>
<dbReference type="Proteomes" id="UP000247454">
    <property type="component" value="Unassembled WGS sequence"/>
</dbReference>
<reference evidence="10 11" key="1">
    <citation type="submission" date="2018-06" db="EMBL/GenBank/DDBJ databases">
        <title>Genomic Encyclopedia of Type Strains, Phase III (KMG-III): the genomes of soil and plant-associated and newly described type strains.</title>
        <authorList>
            <person name="Whitman W."/>
        </authorList>
    </citation>
    <scope>NUCLEOTIDE SEQUENCE [LARGE SCALE GENOMIC DNA]</scope>
    <source>
        <strain evidence="10 11">ORS 1419</strain>
    </source>
</reference>
<feature type="transmembrane region" description="Helical" evidence="9">
    <location>
        <begin position="314"/>
        <end position="342"/>
    </location>
</feature>
<feature type="transmembrane region" description="Helical" evidence="9">
    <location>
        <begin position="385"/>
        <end position="402"/>
    </location>
</feature>
<evidence type="ECO:0000256" key="5">
    <source>
        <dbReference type="ARBA" id="ARBA00022692"/>
    </source>
</evidence>
<feature type="transmembrane region" description="Helical" evidence="9">
    <location>
        <begin position="159"/>
        <end position="179"/>
    </location>
</feature>
<sequence length="410" mass="42783">MKCFRSVIKPGVKNAKPRDRLHKPEDDGWSGGGDVRQDRGGYCRAMLKRNEFVDTFSDEARHKRGDRSNTARAAIGLLAILLVLTMLFSLTAGASDASALGLVKHWLFPSMEELSQRDRIIVMDIRLPRIILGVLIGAGLAVSGAVMQGLFRNPLADPGLIGISSGASLGAVSVIVLGGSVLAPVAAIFGIFTLPVVAFLGSLISTFLLHGIATRRGQTSVATMLLAGIALTALGMALTGALIYMADDRQLRDLTFWQLGSLAGATWTKIAASGPIIALALVAAPFLARGLNGLALGEASANHLGIPVQRLKNIAIVTVAAAVGASVAMSGGIGFVGIVVPHLLRLVIGPDNRYLLPASALLGAILLLLADAVSRTIVAPAELPIGIVTALAGAPFFLWILLRRRGIVDL</sequence>
<feature type="transmembrane region" description="Helical" evidence="9">
    <location>
        <begin position="221"/>
        <end position="246"/>
    </location>
</feature>
<evidence type="ECO:0000256" key="3">
    <source>
        <dbReference type="ARBA" id="ARBA00022448"/>
    </source>
</evidence>
<evidence type="ECO:0000256" key="1">
    <source>
        <dbReference type="ARBA" id="ARBA00004651"/>
    </source>
</evidence>
<dbReference type="Gene3D" id="1.10.3470.10">
    <property type="entry name" value="ABC transporter involved in vitamin B12 uptake, BtuC"/>
    <property type="match status" value="1"/>
</dbReference>
<evidence type="ECO:0000313" key="11">
    <source>
        <dbReference type="Proteomes" id="UP000247454"/>
    </source>
</evidence>
<feature type="compositionally biased region" description="Basic and acidic residues" evidence="8">
    <location>
        <begin position="16"/>
        <end position="26"/>
    </location>
</feature>
<evidence type="ECO:0000256" key="8">
    <source>
        <dbReference type="SAM" id="MobiDB-lite"/>
    </source>
</evidence>
<feature type="transmembrane region" description="Helical" evidence="9">
    <location>
        <begin position="354"/>
        <end position="373"/>
    </location>
</feature>
<feature type="region of interest" description="Disordered" evidence="8">
    <location>
        <begin position="14"/>
        <end position="33"/>
    </location>
</feature>
<feature type="transmembrane region" description="Helical" evidence="9">
    <location>
        <begin position="185"/>
        <end position="209"/>
    </location>
</feature>
<protein>
    <submittedName>
        <fullName evidence="10">Iron complex transport system permease protein</fullName>
    </submittedName>
</protein>
<evidence type="ECO:0000256" key="7">
    <source>
        <dbReference type="ARBA" id="ARBA00023136"/>
    </source>
</evidence>
<evidence type="ECO:0000256" key="2">
    <source>
        <dbReference type="ARBA" id="ARBA00007935"/>
    </source>
</evidence>
<feature type="transmembrane region" description="Helical" evidence="9">
    <location>
        <begin position="266"/>
        <end position="288"/>
    </location>
</feature>
<dbReference type="CDD" id="cd06550">
    <property type="entry name" value="TM_ABC_iron-siderophores_like"/>
    <property type="match status" value="1"/>
</dbReference>
<dbReference type="GO" id="GO:0005886">
    <property type="term" value="C:plasma membrane"/>
    <property type="evidence" value="ECO:0007669"/>
    <property type="project" value="UniProtKB-SubCell"/>
</dbReference>
<keyword evidence="11" id="KW-1185">Reference proteome</keyword>
<dbReference type="GO" id="GO:0022857">
    <property type="term" value="F:transmembrane transporter activity"/>
    <property type="evidence" value="ECO:0007669"/>
    <property type="project" value="InterPro"/>
</dbReference>
<evidence type="ECO:0000256" key="4">
    <source>
        <dbReference type="ARBA" id="ARBA00022475"/>
    </source>
</evidence>
<proteinExistence type="inferred from homology"/>